<dbReference type="InterPro" id="IPR050500">
    <property type="entry name" value="Phos_Acetyltrans/Butyryltrans"/>
</dbReference>
<evidence type="ECO:0000256" key="2">
    <source>
        <dbReference type="ARBA" id="ARBA00022679"/>
    </source>
</evidence>
<evidence type="ECO:0000256" key="3">
    <source>
        <dbReference type="ARBA" id="ARBA00023315"/>
    </source>
</evidence>
<comment type="caution">
    <text evidence="5">The sequence shown here is derived from an EMBL/GenBank/DDBJ whole genome shotgun (WGS) entry which is preliminary data.</text>
</comment>
<dbReference type="Proteomes" id="UP001165395">
    <property type="component" value="Unassembled WGS sequence"/>
</dbReference>
<dbReference type="Gene3D" id="3.40.718.10">
    <property type="entry name" value="Isopropylmalate Dehydrogenase"/>
    <property type="match status" value="1"/>
</dbReference>
<dbReference type="NCBIfam" id="NF006045">
    <property type="entry name" value="PRK08190.1"/>
    <property type="match status" value="1"/>
</dbReference>
<dbReference type="InterPro" id="IPR012147">
    <property type="entry name" value="P_Ac_Bu_trans"/>
</dbReference>
<dbReference type="PANTHER" id="PTHR43356:SF2">
    <property type="entry name" value="PHOSPHATE ACETYLTRANSFERASE"/>
    <property type="match status" value="1"/>
</dbReference>
<dbReference type="PANTHER" id="PTHR43356">
    <property type="entry name" value="PHOSPHATE ACETYLTRANSFERASE"/>
    <property type="match status" value="1"/>
</dbReference>
<proteinExistence type="inferred from homology"/>
<feature type="domain" description="Phosphate acetyl/butaryl transferase" evidence="4">
    <location>
        <begin position="17"/>
        <end position="325"/>
    </location>
</feature>
<dbReference type="EMBL" id="JAJBZT010000006">
    <property type="protein sequence ID" value="MCB6184387.1"/>
    <property type="molecule type" value="Genomic_DNA"/>
</dbReference>
<dbReference type="InterPro" id="IPR002505">
    <property type="entry name" value="PTA_PTB"/>
</dbReference>
<organism evidence="5 6">
    <name type="scientific">Leeia speluncae</name>
    <dbReference type="NCBI Taxonomy" id="2884804"/>
    <lineage>
        <taxon>Bacteria</taxon>
        <taxon>Pseudomonadati</taxon>
        <taxon>Pseudomonadota</taxon>
        <taxon>Betaproteobacteria</taxon>
        <taxon>Neisseriales</taxon>
        <taxon>Leeiaceae</taxon>
        <taxon>Leeia</taxon>
    </lineage>
</organism>
<name>A0ABS8D869_9NEIS</name>
<protein>
    <submittedName>
        <fullName evidence="5">Bifunctional enoyl-CoA hydratase/phosphate acetyltransferase</fullName>
    </submittedName>
</protein>
<gene>
    <name evidence="5" type="ORF">LIN78_12605</name>
</gene>
<keyword evidence="2" id="KW-0808">Transferase</keyword>
<keyword evidence="3" id="KW-0012">Acyltransferase</keyword>
<reference evidence="5" key="1">
    <citation type="submission" date="2021-10" db="EMBL/GenBank/DDBJ databases">
        <title>The complete genome sequence of Leeia sp. TBRC 13508.</title>
        <authorList>
            <person name="Charoenyingcharoen P."/>
            <person name="Yukphan P."/>
        </authorList>
    </citation>
    <scope>NUCLEOTIDE SEQUENCE</scope>
    <source>
        <strain evidence="5">TBRC 13508</strain>
    </source>
</reference>
<dbReference type="PIRSF" id="PIRSF000428">
    <property type="entry name" value="P_Ac_trans"/>
    <property type="match status" value="1"/>
</dbReference>
<accession>A0ABS8D869</accession>
<evidence type="ECO:0000256" key="1">
    <source>
        <dbReference type="ARBA" id="ARBA00005656"/>
    </source>
</evidence>
<dbReference type="SUPFAM" id="SSF53659">
    <property type="entry name" value="Isocitrate/Isopropylmalate dehydrogenase-like"/>
    <property type="match status" value="1"/>
</dbReference>
<comment type="similarity">
    <text evidence="1">Belongs to the phosphate acetyltransferase and butyryltransferase family.</text>
</comment>
<evidence type="ECO:0000313" key="6">
    <source>
        <dbReference type="Proteomes" id="UP001165395"/>
    </source>
</evidence>
<dbReference type="RefSeq" id="WP_227181196.1">
    <property type="nucleotide sequence ID" value="NZ_JAJBZT010000006.1"/>
</dbReference>
<evidence type="ECO:0000259" key="4">
    <source>
        <dbReference type="Pfam" id="PF01515"/>
    </source>
</evidence>
<dbReference type="Pfam" id="PF01515">
    <property type="entry name" value="PTA_PTB"/>
    <property type="match status" value="1"/>
</dbReference>
<evidence type="ECO:0000313" key="5">
    <source>
        <dbReference type="EMBL" id="MCB6184387.1"/>
    </source>
</evidence>
<sequence length="335" mass="35834">MNKADQNYIDNSPRYRDLMEQAKKLPPVITAVAHPCDDVSLTGALEAMEAGLIQPILVGPVSKIRQVAREHKLDISRFKTVDLAFHQRSNDADSYEIPPFSIIPTEHSHQSAEIAVSLVKRGFAHSLMKGSLHSDELLSAVLDKTHGLRTARRLSHVFVMDVPTYHKQLLITDGAVNILPDLTTKADIVQNAIELAQALGISTPKVAILCAVETVNPTMPATLDAAALCKMAERGQIKGGILDGPLAFDNAISADAAAQKGIKSVVSGEADILVAPELEAGNILAKQLTWLSNAHSAGIVLGARVPIMLTSRSDSAVSRLASAAVAQLMANFLRK</sequence>
<keyword evidence="6" id="KW-1185">Reference proteome</keyword>